<name>A0ABU5I7P7_9HYPH</name>
<comment type="caution">
    <text evidence="2">The sequence shown here is derived from an EMBL/GenBank/DDBJ whole genome shotgun (WGS) entry which is preliminary data.</text>
</comment>
<sequence length="123" mass="13710">MARLAKLMRDDAKFYLKVDRFLDEISDTEQAAYMLERIERLENAIVEITGNPISKPVAPDAAPAQVGPVWTTGEGRGRRLTSEGEAELQKLVDAGRTDIEIAEALGVRPFTVEHRRKRLSTSS</sequence>
<proteinExistence type="predicted"/>
<dbReference type="Proteomes" id="UP001294412">
    <property type="component" value="Unassembled WGS sequence"/>
</dbReference>
<evidence type="ECO:0000313" key="3">
    <source>
        <dbReference type="Proteomes" id="UP001294412"/>
    </source>
</evidence>
<organism evidence="2 3">
    <name type="scientific">Fulvimarina uroteuthidis</name>
    <dbReference type="NCBI Taxonomy" id="3098149"/>
    <lineage>
        <taxon>Bacteria</taxon>
        <taxon>Pseudomonadati</taxon>
        <taxon>Pseudomonadota</taxon>
        <taxon>Alphaproteobacteria</taxon>
        <taxon>Hyphomicrobiales</taxon>
        <taxon>Aurantimonadaceae</taxon>
        <taxon>Fulvimarina</taxon>
    </lineage>
</organism>
<dbReference type="RefSeq" id="WP_322189295.1">
    <property type="nucleotide sequence ID" value="NZ_JAXLPB010000012.1"/>
</dbReference>
<gene>
    <name evidence="2" type="ORF">U0C82_18585</name>
</gene>
<accession>A0ABU5I7P7</accession>
<dbReference type="EMBL" id="JAXLPB010000012">
    <property type="protein sequence ID" value="MDY8111132.1"/>
    <property type="molecule type" value="Genomic_DNA"/>
</dbReference>
<feature type="region of interest" description="Disordered" evidence="1">
    <location>
        <begin position="52"/>
        <end position="84"/>
    </location>
</feature>
<evidence type="ECO:0000256" key="1">
    <source>
        <dbReference type="SAM" id="MobiDB-lite"/>
    </source>
</evidence>
<reference evidence="2 3" key="1">
    <citation type="submission" date="2023-12" db="EMBL/GenBank/DDBJ databases">
        <title>Description of Novel Strain Fulvimarina sp. 2208YS6-2-32 isolated from Uroteuthis (Photololigo) edulis.</title>
        <authorList>
            <person name="Park J.-S."/>
        </authorList>
    </citation>
    <scope>NUCLEOTIDE SEQUENCE [LARGE SCALE GENOMIC DNA]</scope>
    <source>
        <strain evidence="2 3">2208YS6-2-32</strain>
    </source>
</reference>
<keyword evidence="3" id="KW-1185">Reference proteome</keyword>
<protein>
    <submittedName>
        <fullName evidence="2">Uncharacterized protein</fullName>
    </submittedName>
</protein>
<evidence type="ECO:0000313" key="2">
    <source>
        <dbReference type="EMBL" id="MDY8111132.1"/>
    </source>
</evidence>
<feature type="compositionally biased region" description="Basic and acidic residues" evidence="1">
    <location>
        <begin position="75"/>
        <end position="84"/>
    </location>
</feature>